<sequence length="261" mass="30543">MKADRTIYYSSYTDDVVKSHNQSFKLKTNYEWINNSLLFKMASMVIYVLAIVIGYICCKLFFNISYKNRKLLKKCKKDGYFVYANHTQPVGDVVIPALACVGKRVYVIVSQANYGIPVIGKILPELGALPVPDSISQYKKFTEAYKKHIEQGHPVIIYPEAHVWPYYTQIRPFEKTSFRFPAELNKPVYVMTTTYTHRHFLKNIIKRPKVNVYIDGPFYPDTGAGIKDNQKMLHDRVYEVMKSRSHLSDYEYIRYERKNVM</sequence>
<dbReference type="Pfam" id="PF01553">
    <property type="entry name" value="Acyltransferase"/>
    <property type="match status" value="1"/>
</dbReference>
<evidence type="ECO:0000313" key="3">
    <source>
        <dbReference type="EMBL" id="MEQ2379057.1"/>
    </source>
</evidence>
<protein>
    <submittedName>
        <fullName evidence="3">Lysophospholipid acyltransferase family protein</fullName>
    </submittedName>
</protein>
<evidence type="ECO:0000259" key="2">
    <source>
        <dbReference type="SMART" id="SM00563"/>
    </source>
</evidence>
<name>A0ABV1BUS9_9FIRM</name>
<keyword evidence="3" id="KW-0808">Transferase</keyword>
<dbReference type="GO" id="GO:0016746">
    <property type="term" value="F:acyltransferase activity"/>
    <property type="evidence" value="ECO:0007669"/>
    <property type="project" value="UniProtKB-KW"/>
</dbReference>
<dbReference type="CDD" id="cd07989">
    <property type="entry name" value="LPLAT_AGPAT-like"/>
    <property type="match status" value="1"/>
</dbReference>
<feature type="domain" description="Phospholipid/glycerol acyltransferase" evidence="2">
    <location>
        <begin position="80"/>
        <end position="196"/>
    </location>
</feature>
<keyword evidence="1" id="KW-0812">Transmembrane</keyword>
<accession>A0ABV1BUS9</accession>
<keyword evidence="1" id="KW-1133">Transmembrane helix</keyword>
<keyword evidence="1" id="KW-0472">Membrane</keyword>
<keyword evidence="3" id="KW-0012">Acyltransferase</keyword>
<keyword evidence="4" id="KW-1185">Reference proteome</keyword>
<evidence type="ECO:0000256" key="1">
    <source>
        <dbReference type="SAM" id="Phobius"/>
    </source>
</evidence>
<dbReference type="SMART" id="SM00563">
    <property type="entry name" value="PlsC"/>
    <property type="match status" value="1"/>
</dbReference>
<reference evidence="3 4" key="1">
    <citation type="submission" date="2024-03" db="EMBL/GenBank/DDBJ databases">
        <title>Human intestinal bacterial collection.</title>
        <authorList>
            <person name="Pauvert C."/>
            <person name="Hitch T.C.A."/>
            <person name="Clavel T."/>
        </authorList>
    </citation>
    <scope>NUCLEOTIDE SEQUENCE [LARGE SCALE GENOMIC DNA]</scope>
    <source>
        <strain evidence="3 4">CLA-AA-H255</strain>
    </source>
</reference>
<feature type="transmembrane region" description="Helical" evidence="1">
    <location>
        <begin position="44"/>
        <end position="66"/>
    </location>
</feature>
<evidence type="ECO:0000313" key="4">
    <source>
        <dbReference type="Proteomes" id="UP001442364"/>
    </source>
</evidence>
<dbReference type="Proteomes" id="UP001442364">
    <property type="component" value="Unassembled WGS sequence"/>
</dbReference>
<dbReference type="InterPro" id="IPR002123">
    <property type="entry name" value="Plipid/glycerol_acylTrfase"/>
</dbReference>
<gene>
    <name evidence="3" type="ORF">WMO14_04040</name>
</gene>
<organism evidence="3 4">
    <name type="scientific">[Lactobacillus] rogosae</name>
    <dbReference type="NCBI Taxonomy" id="706562"/>
    <lineage>
        <taxon>Bacteria</taxon>
        <taxon>Bacillati</taxon>
        <taxon>Bacillota</taxon>
        <taxon>Clostridia</taxon>
        <taxon>Lachnospirales</taxon>
        <taxon>Lachnospiraceae</taxon>
        <taxon>Lachnospira</taxon>
    </lineage>
</organism>
<proteinExistence type="predicted"/>
<dbReference type="RefSeq" id="WP_055174071.1">
    <property type="nucleotide sequence ID" value="NZ_DAWCMB010000124.1"/>
</dbReference>
<dbReference type="EMBL" id="JBBMER010000002">
    <property type="protein sequence ID" value="MEQ2379057.1"/>
    <property type="molecule type" value="Genomic_DNA"/>
</dbReference>
<comment type="caution">
    <text evidence="3">The sequence shown here is derived from an EMBL/GenBank/DDBJ whole genome shotgun (WGS) entry which is preliminary data.</text>
</comment>